<keyword evidence="3" id="KW-1185">Reference proteome</keyword>
<dbReference type="Proteomes" id="UP000483286">
    <property type="component" value="Unassembled WGS sequence"/>
</dbReference>
<dbReference type="InterPro" id="IPR011437">
    <property type="entry name" value="DUF1540"/>
</dbReference>
<name>A0A7C9I091_9DEIO</name>
<dbReference type="Pfam" id="PF07561">
    <property type="entry name" value="DUF1540"/>
    <property type="match status" value="1"/>
</dbReference>
<proteinExistence type="predicted"/>
<dbReference type="RefSeq" id="WP_157460127.1">
    <property type="nucleotide sequence ID" value="NZ_WQLB01000022.1"/>
</dbReference>
<dbReference type="EMBL" id="WQLB01000022">
    <property type="protein sequence ID" value="MVN88068.1"/>
    <property type="molecule type" value="Genomic_DNA"/>
</dbReference>
<protein>
    <submittedName>
        <fullName evidence="2">DUF1540 domain-containing protein</fullName>
    </submittedName>
</protein>
<comment type="caution">
    <text evidence="2">The sequence shown here is derived from an EMBL/GenBank/DDBJ whole genome shotgun (WGS) entry which is preliminary data.</text>
</comment>
<reference evidence="2 3" key="1">
    <citation type="submission" date="2019-12" db="EMBL/GenBank/DDBJ databases">
        <title>Deinococcus sp. HMF7620 Genome sequencing and assembly.</title>
        <authorList>
            <person name="Kang H."/>
            <person name="Kim H."/>
            <person name="Joh K."/>
        </authorList>
    </citation>
    <scope>NUCLEOTIDE SEQUENCE [LARGE SCALE GENOMIC DNA]</scope>
    <source>
        <strain evidence="2 3">HMF7620</strain>
    </source>
</reference>
<dbReference type="AlphaFoldDB" id="A0A7C9I091"/>
<evidence type="ECO:0000313" key="3">
    <source>
        <dbReference type="Proteomes" id="UP000483286"/>
    </source>
</evidence>
<evidence type="ECO:0000313" key="2">
    <source>
        <dbReference type="EMBL" id="MVN88068.1"/>
    </source>
</evidence>
<feature type="domain" description="DUF1540" evidence="1">
    <location>
        <begin position="12"/>
        <end position="45"/>
    </location>
</feature>
<accession>A0A7C9I091</accession>
<gene>
    <name evidence="2" type="ORF">GO986_15035</name>
</gene>
<organism evidence="2 3">
    <name type="scientific">Deinococcus arboris</name>
    <dbReference type="NCBI Taxonomy" id="2682977"/>
    <lineage>
        <taxon>Bacteria</taxon>
        <taxon>Thermotogati</taxon>
        <taxon>Deinococcota</taxon>
        <taxon>Deinococci</taxon>
        <taxon>Deinococcales</taxon>
        <taxon>Deinococcaceae</taxon>
        <taxon>Deinococcus</taxon>
    </lineage>
</organism>
<sequence length="61" mass="6432">MNDTEGQSMVSRCDVTTCRYNEDMACTAGQIEVSLSGQQAQCITFSPAEGTGDAYSATADN</sequence>
<evidence type="ECO:0000259" key="1">
    <source>
        <dbReference type="Pfam" id="PF07561"/>
    </source>
</evidence>